<proteinExistence type="predicted"/>
<protein>
    <submittedName>
        <fullName evidence="1">Uncharacterized protein</fullName>
    </submittedName>
</protein>
<accession>A0A166MPR9</accession>
<dbReference type="PROSITE" id="PS51257">
    <property type="entry name" value="PROKAR_LIPOPROTEIN"/>
    <property type="match status" value="1"/>
</dbReference>
<dbReference type="Proteomes" id="UP000077266">
    <property type="component" value="Unassembled WGS sequence"/>
</dbReference>
<sequence>MNKHMARPTTRTLCTCEPLQHASNGAWTSCIDAVRRPRARKAEVPDVLVKIVPVRVSSAHRVQSQTPTGAAPVAPVTDWKSHIRVVREHRGASKLVQPAYRVSTGSTRLEANPNVCTNLWMRSLSPPCVSSSCS</sequence>
<dbReference type="InParanoid" id="A0A166MPR9"/>
<reference evidence="1 2" key="1">
    <citation type="journal article" date="2016" name="Mol. Biol. Evol.">
        <title>Comparative Genomics of Early-Diverging Mushroom-Forming Fungi Provides Insights into the Origins of Lignocellulose Decay Capabilities.</title>
        <authorList>
            <person name="Nagy L.G."/>
            <person name="Riley R."/>
            <person name="Tritt A."/>
            <person name="Adam C."/>
            <person name="Daum C."/>
            <person name="Floudas D."/>
            <person name="Sun H."/>
            <person name="Yadav J.S."/>
            <person name="Pangilinan J."/>
            <person name="Larsson K.H."/>
            <person name="Matsuura K."/>
            <person name="Barry K."/>
            <person name="Labutti K."/>
            <person name="Kuo R."/>
            <person name="Ohm R.A."/>
            <person name="Bhattacharya S.S."/>
            <person name="Shirouzu T."/>
            <person name="Yoshinaga Y."/>
            <person name="Martin F.M."/>
            <person name="Grigoriev I.V."/>
            <person name="Hibbett D.S."/>
        </authorList>
    </citation>
    <scope>NUCLEOTIDE SEQUENCE [LARGE SCALE GENOMIC DNA]</scope>
    <source>
        <strain evidence="1 2">HHB12029</strain>
    </source>
</reference>
<dbReference type="AlphaFoldDB" id="A0A166MPR9"/>
<dbReference type="EMBL" id="KV427000">
    <property type="protein sequence ID" value="KZV78265.1"/>
    <property type="molecule type" value="Genomic_DNA"/>
</dbReference>
<name>A0A166MPR9_EXIGL</name>
<evidence type="ECO:0000313" key="2">
    <source>
        <dbReference type="Proteomes" id="UP000077266"/>
    </source>
</evidence>
<gene>
    <name evidence="1" type="ORF">EXIGLDRAFT_52212</name>
</gene>
<organism evidence="1 2">
    <name type="scientific">Exidia glandulosa HHB12029</name>
    <dbReference type="NCBI Taxonomy" id="1314781"/>
    <lineage>
        <taxon>Eukaryota</taxon>
        <taxon>Fungi</taxon>
        <taxon>Dikarya</taxon>
        <taxon>Basidiomycota</taxon>
        <taxon>Agaricomycotina</taxon>
        <taxon>Agaricomycetes</taxon>
        <taxon>Auriculariales</taxon>
        <taxon>Exidiaceae</taxon>
        <taxon>Exidia</taxon>
    </lineage>
</organism>
<keyword evidence="2" id="KW-1185">Reference proteome</keyword>
<evidence type="ECO:0000313" key="1">
    <source>
        <dbReference type="EMBL" id="KZV78265.1"/>
    </source>
</evidence>